<sequence length="462" mass="49804">MKKQLGCILILATSVFAADEVKSWLEGLEFKGFAFARYSGANGVNGYGDRWHYRFKIDAKSEEINGYSLTTGLYLNQGSSTPKSSSITNGDIQGSQAIAAHNQFPDRFAVAQLYASKNIITDSVKFSADVGRMNLITLFTEKDTDVGLGARGSLKFSSVEFGIAFYDSWATNNFAYAFNAMNNKPLAGSAPANTSWGMGNNLTLVHLKTPKNNKIADLFSVDVSVGNAIGLFDVLAFGELRLDLGKSVYILAQGAGAKLNSTPYWQISATGNATSSTINAWENTNTFPVYGGFDNNNFAKNRGIYNIQLGAKFGGFSAKLGYLGSFGDGYGVLLASKAGLNIAGKTWNNNLNSSSEGFSILGSGGREGTSIMVGYVAAELKITEPLKIGFDLSYVAGDNNYAYLDVAKIPDLATNAKGIKFFELAPSLSYAFNNKLKANFFYAQYLGDVTYGKTRAEIRFDF</sequence>
<dbReference type="EMBL" id="JRMQ02000001">
    <property type="protein sequence ID" value="TLE03263.1"/>
    <property type="molecule type" value="Genomic_DNA"/>
</dbReference>
<dbReference type="RefSeq" id="WP_034362749.1">
    <property type="nucleotide sequence ID" value="NZ_CAMRWY010000006.1"/>
</dbReference>
<dbReference type="STRING" id="425400.LS65_07355"/>
<proteinExistence type="predicted"/>
<accession>A0A4V6I4B2</accession>
<feature type="signal peptide" evidence="1">
    <location>
        <begin position="1"/>
        <end position="17"/>
    </location>
</feature>
<evidence type="ECO:0008006" key="4">
    <source>
        <dbReference type="Google" id="ProtNLM"/>
    </source>
</evidence>
<dbReference type="OrthoDB" id="5314481at2"/>
<name>A0A4V6I4B2_9HELI</name>
<evidence type="ECO:0000313" key="3">
    <source>
        <dbReference type="Proteomes" id="UP000029707"/>
    </source>
</evidence>
<dbReference type="Proteomes" id="UP000029707">
    <property type="component" value="Unassembled WGS sequence"/>
</dbReference>
<keyword evidence="3" id="KW-1185">Reference proteome</keyword>
<evidence type="ECO:0000313" key="2">
    <source>
        <dbReference type="EMBL" id="TLE03263.1"/>
    </source>
</evidence>
<reference evidence="2 3" key="1">
    <citation type="journal article" date="2014" name="Genome Announc.">
        <title>Draft genome sequences of eight enterohepatic helicobacter species isolated from both laboratory and wild rodents.</title>
        <authorList>
            <person name="Sheh A."/>
            <person name="Shen Z."/>
            <person name="Fox J.G."/>
        </authorList>
    </citation>
    <scope>NUCLEOTIDE SEQUENCE [LARGE SCALE GENOMIC DNA]</scope>
    <source>
        <strain evidence="2 3">MIT 01-6451</strain>
    </source>
</reference>
<gene>
    <name evidence="2" type="ORF">LS65_000350</name>
</gene>
<feature type="chain" id="PRO_5020847824" description="Major outer membrane protein" evidence="1">
    <location>
        <begin position="18"/>
        <end position="462"/>
    </location>
</feature>
<protein>
    <recommendedName>
        <fullName evidence="4">Major outer membrane protein</fullName>
    </recommendedName>
</protein>
<dbReference type="AlphaFoldDB" id="A0A4V6I4B2"/>
<organism evidence="2 3">
    <name type="scientific">Helicobacter japonicus</name>
    <dbReference type="NCBI Taxonomy" id="425400"/>
    <lineage>
        <taxon>Bacteria</taxon>
        <taxon>Pseudomonadati</taxon>
        <taxon>Campylobacterota</taxon>
        <taxon>Epsilonproteobacteria</taxon>
        <taxon>Campylobacterales</taxon>
        <taxon>Helicobacteraceae</taxon>
        <taxon>Helicobacter</taxon>
    </lineage>
</organism>
<evidence type="ECO:0000256" key="1">
    <source>
        <dbReference type="SAM" id="SignalP"/>
    </source>
</evidence>
<comment type="caution">
    <text evidence="2">The sequence shown here is derived from an EMBL/GenBank/DDBJ whole genome shotgun (WGS) entry which is preliminary data.</text>
</comment>
<keyword evidence="1" id="KW-0732">Signal</keyword>